<accession>Q871Z9</accession>
<dbReference type="AlphaFoldDB" id="Q871Z9"/>
<evidence type="ECO:0000313" key="2">
    <source>
        <dbReference type="EMBL" id="CAD70835.1"/>
    </source>
</evidence>
<name>Q871Z9_NEUCS</name>
<organism evidence="2">
    <name type="scientific">Neurospora crassa</name>
    <dbReference type="NCBI Taxonomy" id="5141"/>
    <lineage>
        <taxon>Eukaryota</taxon>
        <taxon>Fungi</taxon>
        <taxon>Dikarya</taxon>
        <taxon>Ascomycota</taxon>
        <taxon>Pezizomycotina</taxon>
        <taxon>Sordariomycetes</taxon>
        <taxon>Sordariomycetidae</taxon>
        <taxon>Sordariales</taxon>
        <taxon>Sordariaceae</taxon>
        <taxon>Neurospora</taxon>
    </lineage>
</organism>
<proteinExistence type="predicted"/>
<protein>
    <submittedName>
        <fullName evidence="2">Uncharacterized protein B10N12.010</fullName>
    </submittedName>
</protein>
<feature type="region of interest" description="Disordered" evidence="1">
    <location>
        <begin position="94"/>
        <end position="121"/>
    </location>
</feature>
<reference evidence="2" key="2">
    <citation type="submission" date="2003-03" db="EMBL/GenBank/DDBJ databases">
        <authorList>
            <person name="German Neurospora genome project"/>
        </authorList>
    </citation>
    <scope>NUCLEOTIDE SEQUENCE</scope>
</reference>
<dbReference type="EMBL" id="BX294015">
    <property type="protein sequence ID" value="CAD70835.1"/>
    <property type="molecule type" value="Genomic_DNA"/>
</dbReference>
<feature type="compositionally biased region" description="Basic and acidic residues" evidence="1">
    <location>
        <begin position="104"/>
        <end position="121"/>
    </location>
</feature>
<sequence>MSATVSPCIVKQQHRSTCRWRAAQLISAAKVGRIRKKRNRLLADMNLAPRGNVSLALVTQSETKDEVVHLYQASKPPIGMKTFRTAQPHVIDKGLATGCPASKTGREGDGAVVRGGREMAP</sequence>
<gene>
    <name evidence="2" type="primary">B10N12.010</name>
</gene>
<evidence type="ECO:0000256" key="1">
    <source>
        <dbReference type="SAM" id="MobiDB-lite"/>
    </source>
</evidence>
<reference evidence="2" key="1">
    <citation type="submission" date="2003-03" db="EMBL/GenBank/DDBJ databases">
        <authorList>
            <person name="Schulte U."/>
            <person name="Aign V."/>
            <person name="Hoheisel J."/>
            <person name="Brandt P."/>
            <person name="Fartmann B."/>
            <person name="Holland R."/>
            <person name="Nyakatura G."/>
            <person name="Mewes H.W."/>
            <person name="Mannhaupt G."/>
        </authorList>
    </citation>
    <scope>NUCLEOTIDE SEQUENCE</scope>
</reference>